<keyword evidence="1" id="KW-0175">Coiled coil</keyword>
<reference evidence="3" key="1">
    <citation type="submission" date="2025-08" db="UniProtKB">
        <authorList>
            <consortium name="Ensembl"/>
        </authorList>
    </citation>
    <scope>IDENTIFICATION</scope>
</reference>
<evidence type="ECO:0000313" key="4">
    <source>
        <dbReference type="Proteomes" id="UP000694700"/>
    </source>
</evidence>
<name>A0A8C1WTW2_CYPCA</name>
<dbReference type="GO" id="GO:0005814">
    <property type="term" value="C:centriole"/>
    <property type="evidence" value="ECO:0007669"/>
    <property type="project" value="TreeGrafter"/>
</dbReference>
<accession>A0A8C1WTW2</accession>
<organism evidence="3 4">
    <name type="scientific">Cyprinus carpio</name>
    <name type="common">Common carp</name>
    <dbReference type="NCBI Taxonomy" id="7962"/>
    <lineage>
        <taxon>Eukaryota</taxon>
        <taxon>Metazoa</taxon>
        <taxon>Chordata</taxon>
        <taxon>Craniata</taxon>
        <taxon>Vertebrata</taxon>
        <taxon>Euteleostomi</taxon>
        <taxon>Actinopterygii</taxon>
        <taxon>Neopterygii</taxon>
        <taxon>Teleostei</taxon>
        <taxon>Ostariophysi</taxon>
        <taxon>Cypriniformes</taxon>
        <taxon>Cyprinidae</taxon>
        <taxon>Cyprininae</taxon>
        <taxon>Cyprinus</taxon>
    </lineage>
</organism>
<protein>
    <submittedName>
        <fullName evidence="3">Uncharacterized protein</fullName>
    </submittedName>
</protein>
<dbReference type="GO" id="GO:0034451">
    <property type="term" value="C:centriolar satellite"/>
    <property type="evidence" value="ECO:0007669"/>
    <property type="project" value="TreeGrafter"/>
</dbReference>
<dbReference type="GO" id="GO:0060271">
    <property type="term" value="P:cilium assembly"/>
    <property type="evidence" value="ECO:0007669"/>
    <property type="project" value="TreeGrafter"/>
</dbReference>
<dbReference type="PANTHER" id="PTHR46725">
    <property type="entry name" value="COILED-COIL DOMAIN-CONTAINING PROTEIN 57"/>
    <property type="match status" value="1"/>
</dbReference>
<dbReference type="GO" id="GO:0005876">
    <property type="term" value="C:spindle microtubule"/>
    <property type="evidence" value="ECO:0007669"/>
    <property type="project" value="TreeGrafter"/>
</dbReference>
<dbReference type="Proteomes" id="UP000694700">
    <property type="component" value="Unplaced"/>
</dbReference>
<feature type="region of interest" description="Disordered" evidence="2">
    <location>
        <begin position="325"/>
        <end position="347"/>
    </location>
</feature>
<feature type="compositionally biased region" description="Polar residues" evidence="2">
    <location>
        <begin position="328"/>
        <end position="346"/>
    </location>
</feature>
<dbReference type="InterPro" id="IPR042481">
    <property type="entry name" value="CCDC57"/>
</dbReference>
<evidence type="ECO:0000256" key="1">
    <source>
        <dbReference type="SAM" id="Coils"/>
    </source>
</evidence>
<evidence type="ECO:0000313" key="3">
    <source>
        <dbReference type="Ensembl" id="ENSCCRP00015070979.1"/>
    </source>
</evidence>
<feature type="region of interest" description="Disordered" evidence="2">
    <location>
        <begin position="623"/>
        <end position="655"/>
    </location>
</feature>
<dbReference type="Ensembl" id="ENSCCRT00015073281.1">
    <property type="protein sequence ID" value="ENSCCRP00015070979.1"/>
    <property type="gene ID" value="ENSCCRG00015028758.1"/>
</dbReference>
<proteinExistence type="predicted"/>
<dbReference type="GO" id="GO:0045931">
    <property type="term" value="P:positive regulation of mitotic cell cycle"/>
    <property type="evidence" value="ECO:0007669"/>
    <property type="project" value="TreeGrafter"/>
</dbReference>
<dbReference type="GO" id="GO:0007099">
    <property type="term" value="P:centriole replication"/>
    <property type="evidence" value="ECO:0007669"/>
    <property type="project" value="TreeGrafter"/>
</dbReference>
<evidence type="ECO:0000256" key="2">
    <source>
        <dbReference type="SAM" id="MobiDB-lite"/>
    </source>
</evidence>
<sequence length="663" mass="76312">MQEAVELEAQLACKEREWKELKALWIRQLETALNEATSELSTPRECFLCLRDDFKYKLCVLEERDKELERYGALAARAQTMMENEIQKLQEENETLKRDLQWRIRESDGELALQKQEMMADFDSEMRKQEHEFHLKLDEMNSVVLSHELKQKAGGPRQNSQASEELYQQAQKEIQCRDKDLKNTTTMKDSRSACLALDVLKFDMCRHAELERRSRVKEDVLGLIREANARELQEISELQAQLDMMIVEQERREKSYMDDLHHRDQQILELRVQLETTRSGWDTCITQISKENVAKDTELLSAGEREAKGRRCEEVRSEHYLRSEELTQSRTQARDQVSAVDSSSFPSEEIRRLQQQNNSDLSISGTTGYSQTLEKEILELKAKCCDFEEWLEKSFKTVNTDNIPALKVACAAALKKQEVRLAHLESSVEQFTQQCHSKHMENESLCLELENHKRAAAAEEARLKQRVAAAELELNEVRREAEEYQKGSLLHNLESVTLGNQASFKYIEFNFNQYFLSEMVKQLQEENLSPRQQLLLLQSFIRGGTVGDVASLQSKLKQAALLISSLSQDKRQLIEMGNRLRAQLIEDLYPHHFVLLGGVATATGGHPNINQLLASPVSVEGTKASLQEKKKQSHTTFAPAKKTHPAGNKSKIQNYNIKNWKKA</sequence>
<feature type="coiled-coil region" evidence="1">
    <location>
        <begin position="414"/>
        <end position="487"/>
    </location>
</feature>
<feature type="coiled-coil region" evidence="1">
    <location>
        <begin position="75"/>
        <end position="106"/>
    </location>
</feature>
<dbReference type="PANTHER" id="PTHR46725:SF1">
    <property type="entry name" value="COILED-COIL DOMAIN-CONTAINING PROTEIN 57"/>
    <property type="match status" value="1"/>
</dbReference>
<dbReference type="AlphaFoldDB" id="A0A8C1WTW2"/>
<dbReference type="GO" id="GO:0007020">
    <property type="term" value="P:microtubule nucleation"/>
    <property type="evidence" value="ECO:0007669"/>
    <property type="project" value="TreeGrafter"/>
</dbReference>